<dbReference type="EMBL" id="PGXC01000003">
    <property type="protein sequence ID" value="PKK91125.1"/>
    <property type="molecule type" value="Genomic_DNA"/>
</dbReference>
<dbReference type="Proteomes" id="UP000233256">
    <property type="component" value="Unassembled WGS sequence"/>
</dbReference>
<comment type="caution">
    <text evidence="1">The sequence shown here is derived from an EMBL/GenBank/DDBJ whole genome shotgun (WGS) entry which is preliminary data.</text>
</comment>
<evidence type="ECO:0000313" key="2">
    <source>
        <dbReference type="Proteomes" id="UP000233256"/>
    </source>
</evidence>
<evidence type="ECO:0000313" key="1">
    <source>
        <dbReference type="EMBL" id="PKK91125.1"/>
    </source>
</evidence>
<protein>
    <recommendedName>
        <fullName evidence="3">DUF2877 domain-containing protein</fullName>
    </recommendedName>
</protein>
<dbReference type="AlphaFoldDB" id="A0A2N1PS09"/>
<evidence type="ECO:0008006" key="3">
    <source>
        <dbReference type="Google" id="ProtNLM"/>
    </source>
</evidence>
<proteinExistence type="predicted"/>
<dbReference type="Pfam" id="PF11392">
    <property type="entry name" value="AllH"/>
    <property type="match status" value="1"/>
</dbReference>
<dbReference type="InterPro" id="IPR021530">
    <property type="entry name" value="AllH-like"/>
</dbReference>
<reference evidence="1 2" key="1">
    <citation type="journal article" date="2017" name="ISME J.">
        <title>Potential for microbial H2 and metal transformations associated with novel bacteria and archaea in deep terrestrial subsurface sediments.</title>
        <authorList>
            <person name="Hernsdorf A.W."/>
            <person name="Amano Y."/>
            <person name="Miyakawa K."/>
            <person name="Ise K."/>
            <person name="Suzuki Y."/>
            <person name="Anantharaman K."/>
            <person name="Probst A."/>
            <person name="Burstein D."/>
            <person name="Thomas B.C."/>
            <person name="Banfield J.F."/>
        </authorList>
    </citation>
    <scope>NUCLEOTIDE SEQUENCE [LARGE SCALE GENOMIC DNA]</scope>
    <source>
        <strain evidence="1">HGW-Wallbacteria-1</strain>
    </source>
</reference>
<organism evidence="1 2">
    <name type="scientific">Candidatus Wallbacteria bacterium HGW-Wallbacteria-1</name>
    <dbReference type="NCBI Taxonomy" id="2013854"/>
    <lineage>
        <taxon>Bacteria</taxon>
        <taxon>Candidatus Walliibacteriota</taxon>
    </lineage>
</organism>
<sequence>MRRLSFSALRHAADLESKLRGTGSVLLVRCTTAAVFRRCLDFSLPSGGWLTIGAFPFQIGGGIIEVDSTPLQGSVPVVGEALELAVDFARSSAHDCKILPLTNQFALCSDSGLSFEAIISVLMPVNDPEIEVVRNQLNMFSRFFDPLASVDQDDVDHDDNVNSTQFCSALIGLGPGLTPLGDDVILGVLASWTALNRPGIDLLRNELKPLMIRTTNVSSRMLNYGINGIFPEGLCLMARGIAMGETLNLDGTIDYSTLKSGGSQIFCHSKHNVGNPSFLEMGIRLCSRFGHTSGQGMIAGFLLGTLGNL</sequence>
<accession>A0A2N1PS09</accession>
<name>A0A2N1PS09_9BACT</name>
<gene>
    <name evidence="1" type="ORF">CVV64_04980</name>
</gene>